<organism evidence="1 2">
    <name type="scientific">Streptomyces toxytricini</name>
    <name type="common">Actinomyces toxytricini</name>
    <dbReference type="NCBI Taxonomy" id="67369"/>
    <lineage>
        <taxon>Bacteria</taxon>
        <taxon>Bacillati</taxon>
        <taxon>Actinomycetota</taxon>
        <taxon>Actinomycetes</taxon>
        <taxon>Kitasatosporales</taxon>
        <taxon>Streptomycetaceae</taxon>
        <taxon>Streptomyces</taxon>
    </lineage>
</organism>
<evidence type="ECO:0000313" key="1">
    <source>
        <dbReference type="EMBL" id="MFJ2825885.1"/>
    </source>
</evidence>
<dbReference type="Proteomes" id="UP001617351">
    <property type="component" value="Unassembled WGS sequence"/>
</dbReference>
<reference evidence="1 2" key="1">
    <citation type="submission" date="2024-10" db="EMBL/GenBank/DDBJ databases">
        <title>The Natural Products Discovery Center: Release of the First 8490 Sequenced Strains for Exploring Actinobacteria Biosynthetic Diversity.</title>
        <authorList>
            <person name="Kalkreuter E."/>
            <person name="Kautsar S.A."/>
            <person name="Yang D."/>
            <person name="Bader C.D."/>
            <person name="Teijaro C.N."/>
            <person name="Fluegel L."/>
            <person name="Davis C.M."/>
            <person name="Simpson J.R."/>
            <person name="Lauterbach L."/>
            <person name="Steele A.D."/>
            <person name="Gui C."/>
            <person name="Meng S."/>
            <person name="Li G."/>
            <person name="Viehrig K."/>
            <person name="Ye F."/>
            <person name="Su P."/>
            <person name="Kiefer A.F."/>
            <person name="Nichols A."/>
            <person name="Cepeda A.J."/>
            <person name="Yan W."/>
            <person name="Fan B."/>
            <person name="Jiang Y."/>
            <person name="Adhikari A."/>
            <person name="Zheng C.-J."/>
            <person name="Schuster L."/>
            <person name="Cowan T.M."/>
            <person name="Smanski M.J."/>
            <person name="Chevrette M.G."/>
            <person name="De Carvalho L.P.S."/>
            <person name="Shen B."/>
        </authorList>
    </citation>
    <scope>NUCLEOTIDE SEQUENCE [LARGE SCALE GENOMIC DNA]</scope>
    <source>
        <strain evidence="1 2">NPDC087220</strain>
    </source>
</reference>
<comment type="caution">
    <text evidence="1">The sequence shown here is derived from an EMBL/GenBank/DDBJ whole genome shotgun (WGS) entry which is preliminary data.</text>
</comment>
<dbReference type="EMBL" id="JBIUYY010000023">
    <property type="protein sequence ID" value="MFJ2825885.1"/>
    <property type="molecule type" value="Genomic_DNA"/>
</dbReference>
<keyword evidence="2" id="KW-1185">Reference proteome</keyword>
<dbReference type="RefSeq" id="WP_402387788.1">
    <property type="nucleotide sequence ID" value="NZ_JBIUYY010000023.1"/>
</dbReference>
<gene>
    <name evidence="1" type="ORF">ACIO7M_32965</name>
</gene>
<sequence>MEDTLPDNRCARVKILPAGERVATYDSACGSGVREQIHHRFYGVNSASVKLSVS</sequence>
<proteinExistence type="predicted"/>
<name>A0ABW8ERJ9_STRT5</name>
<protein>
    <submittedName>
        <fullName evidence="1">Uncharacterized protein</fullName>
    </submittedName>
</protein>
<accession>A0ABW8ERJ9</accession>
<evidence type="ECO:0000313" key="2">
    <source>
        <dbReference type="Proteomes" id="UP001617351"/>
    </source>
</evidence>